<name>A0A7K5ZF45_ONYCO</name>
<proteinExistence type="inferred from homology"/>
<organism evidence="7 8">
    <name type="scientific">Onychorhynchus coronatus</name>
    <name type="common">Royal flycatcher</name>
    <dbReference type="NCBI Taxonomy" id="360224"/>
    <lineage>
        <taxon>Eukaryota</taxon>
        <taxon>Metazoa</taxon>
        <taxon>Chordata</taxon>
        <taxon>Craniata</taxon>
        <taxon>Vertebrata</taxon>
        <taxon>Euteleostomi</taxon>
        <taxon>Archelosauria</taxon>
        <taxon>Archosauria</taxon>
        <taxon>Dinosauria</taxon>
        <taxon>Saurischia</taxon>
        <taxon>Theropoda</taxon>
        <taxon>Coelurosauria</taxon>
        <taxon>Aves</taxon>
        <taxon>Neognathae</taxon>
        <taxon>Neoaves</taxon>
        <taxon>Telluraves</taxon>
        <taxon>Australaves</taxon>
        <taxon>Passeriformes</taxon>
        <taxon>Tyrannidae</taxon>
        <taxon>Onychorhynchus</taxon>
    </lineage>
</organism>
<keyword evidence="3 6" id="KW-0812">Transmembrane</keyword>
<dbReference type="OrthoDB" id="9876655at2759"/>
<evidence type="ECO:0000313" key="8">
    <source>
        <dbReference type="Proteomes" id="UP000550309"/>
    </source>
</evidence>
<dbReference type="Pfam" id="PF04505">
    <property type="entry name" value="CD225"/>
    <property type="match status" value="1"/>
</dbReference>
<gene>
    <name evidence="7" type="primary">Ifitm10</name>
    <name evidence="7" type="ORF">ONYCOR_R06248</name>
</gene>
<accession>A0A7K5ZF45</accession>
<evidence type="ECO:0000313" key="7">
    <source>
        <dbReference type="EMBL" id="NWU76312.1"/>
    </source>
</evidence>
<evidence type="ECO:0000256" key="5">
    <source>
        <dbReference type="ARBA" id="ARBA00023136"/>
    </source>
</evidence>
<comment type="similarity">
    <text evidence="2">Belongs to the CD225/Dispanin family.</text>
</comment>
<comment type="caution">
    <text evidence="7">The sequence shown here is derived from an EMBL/GenBank/DDBJ whole genome shotgun (WGS) entry which is preliminary data.</text>
</comment>
<evidence type="ECO:0000256" key="3">
    <source>
        <dbReference type="ARBA" id="ARBA00022692"/>
    </source>
</evidence>
<comment type="subcellular location">
    <subcellularLocation>
        <location evidence="1">Membrane</location>
    </subcellularLocation>
</comment>
<feature type="non-terminal residue" evidence="7">
    <location>
        <position position="1"/>
    </location>
</feature>
<keyword evidence="4 6" id="KW-1133">Transmembrane helix</keyword>
<feature type="non-terminal residue" evidence="7">
    <location>
        <position position="164"/>
    </location>
</feature>
<dbReference type="PANTHER" id="PTHR13999">
    <property type="entry name" value="INTERFERON INDUCIBLE TRANSMEMBRANE PROTEIN"/>
    <property type="match status" value="1"/>
</dbReference>
<keyword evidence="8" id="KW-1185">Reference proteome</keyword>
<dbReference type="InterPro" id="IPR007593">
    <property type="entry name" value="CD225/Dispanin_fam"/>
</dbReference>
<reference evidence="7 8" key="1">
    <citation type="submission" date="2019-09" db="EMBL/GenBank/DDBJ databases">
        <title>Bird 10,000 Genomes (B10K) Project - Family phase.</title>
        <authorList>
            <person name="Zhang G."/>
        </authorList>
    </citation>
    <scope>NUCLEOTIDE SEQUENCE [LARGE SCALE GENOMIC DNA]</scope>
    <source>
        <strain evidence="7">B10K-DU-028-75</strain>
        <tissue evidence="7">Mixed tissue sample</tissue>
    </source>
</reference>
<keyword evidence="5 6" id="KW-0472">Membrane</keyword>
<sequence length="164" mass="18285">PFEGVAWTPRPPQGPPQGCFACIAKPPALRQSSPVLSPSSAVYLMESKSCKGDSLRPAVPCKHSVEKKTMTNPTTVIEIYPDTTEVNDYYLWSIFNFVYLNFCCLGFIALAYSLKVRDKKLLNDLNGAVEDAKTARLFNITSSALATFCIILIFIFLRYPLTDY</sequence>
<protein>
    <submittedName>
        <fullName evidence="7">IFM10 protein</fullName>
    </submittedName>
</protein>
<dbReference type="GO" id="GO:0005886">
    <property type="term" value="C:plasma membrane"/>
    <property type="evidence" value="ECO:0007669"/>
    <property type="project" value="TreeGrafter"/>
</dbReference>
<evidence type="ECO:0000256" key="4">
    <source>
        <dbReference type="ARBA" id="ARBA00022989"/>
    </source>
</evidence>
<dbReference type="EMBL" id="VZRK01000025">
    <property type="protein sequence ID" value="NWU76312.1"/>
    <property type="molecule type" value="Genomic_DNA"/>
</dbReference>
<evidence type="ECO:0000256" key="1">
    <source>
        <dbReference type="ARBA" id="ARBA00004370"/>
    </source>
</evidence>
<evidence type="ECO:0000256" key="2">
    <source>
        <dbReference type="ARBA" id="ARBA00006843"/>
    </source>
</evidence>
<dbReference type="AlphaFoldDB" id="A0A7K5ZF45"/>
<evidence type="ECO:0000256" key="6">
    <source>
        <dbReference type="SAM" id="Phobius"/>
    </source>
</evidence>
<feature type="transmembrane region" description="Helical" evidence="6">
    <location>
        <begin position="135"/>
        <end position="157"/>
    </location>
</feature>
<dbReference type="InterPro" id="IPR051517">
    <property type="entry name" value="IFITM_antiviral_protein"/>
</dbReference>
<dbReference type="PANTHER" id="PTHR13999:SF9">
    <property type="entry name" value="INTERFERON-INDUCED TRANSMEMBRANE PROTEIN 10"/>
    <property type="match status" value="1"/>
</dbReference>
<dbReference type="Proteomes" id="UP000550309">
    <property type="component" value="Unassembled WGS sequence"/>
</dbReference>
<feature type="transmembrane region" description="Helical" evidence="6">
    <location>
        <begin position="89"/>
        <end position="114"/>
    </location>
</feature>